<dbReference type="AlphaFoldDB" id="A0A0S7WVC1"/>
<accession>A0A0S7WVC1</accession>
<evidence type="ECO:0000256" key="3">
    <source>
        <dbReference type="PIRSR" id="PIRSR607837-1"/>
    </source>
</evidence>
<proteinExistence type="inferred from homology"/>
<organism evidence="4 5">
    <name type="scientific">candidate division TA06 bacterium DG_24</name>
    <dbReference type="NCBI Taxonomy" id="1703770"/>
    <lineage>
        <taxon>Bacteria</taxon>
        <taxon>Bacteria division TA06</taxon>
    </lineage>
</organism>
<dbReference type="Proteomes" id="UP000052008">
    <property type="component" value="Unassembled WGS sequence"/>
</dbReference>
<gene>
    <name evidence="4" type="ORF">AMJ39_01695</name>
</gene>
<sequence>MFRKLDDFLKAYEEHREGSRKILGALTDENINQPVASGHRTLGHVAWHMVATIPEMMNHTGLGISSVDPHSPPPTSAPEIAQAYEKVTAELVEAIKANWTDETLLEIDEMYGEKWPRGTTLGALLSHEVHHRGQITVLLRQAGQKVPGCFGPAKEEWEQYGMEAPPY</sequence>
<keyword evidence="2 3" id="KW-0479">Metal-binding</keyword>
<evidence type="ECO:0000313" key="5">
    <source>
        <dbReference type="Proteomes" id="UP000052008"/>
    </source>
</evidence>
<dbReference type="SUPFAM" id="SSF109854">
    <property type="entry name" value="DinB/YfiT-like putative metalloenzymes"/>
    <property type="match status" value="1"/>
</dbReference>
<evidence type="ECO:0000313" key="4">
    <source>
        <dbReference type="EMBL" id="KPJ54141.1"/>
    </source>
</evidence>
<feature type="binding site" evidence="3">
    <location>
        <position position="131"/>
    </location>
    <ligand>
        <name>a divalent metal cation</name>
        <dbReference type="ChEBI" id="CHEBI:60240"/>
    </ligand>
</feature>
<comment type="caution">
    <text evidence="4">The sequence shown here is derived from an EMBL/GenBank/DDBJ whole genome shotgun (WGS) entry which is preliminary data.</text>
</comment>
<dbReference type="STRING" id="1703770.AMJ39_01695"/>
<protein>
    <recommendedName>
        <fullName evidence="6">Damage-inducible protein DinB</fullName>
    </recommendedName>
</protein>
<feature type="binding site" evidence="3">
    <location>
        <position position="127"/>
    </location>
    <ligand>
        <name>a divalent metal cation</name>
        <dbReference type="ChEBI" id="CHEBI:60240"/>
    </ligand>
</feature>
<reference evidence="4 5" key="1">
    <citation type="journal article" date="2015" name="Microbiome">
        <title>Genomic resolution of linkages in carbon, nitrogen, and sulfur cycling among widespread estuary sediment bacteria.</title>
        <authorList>
            <person name="Baker B.J."/>
            <person name="Lazar C.S."/>
            <person name="Teske A.P."/>
            <person name="Dick G.J."/>
        </authorList>
    </citation>
    <scope>NUCLEOTIDE SEQUENCE [LARGE SCALE GENOMIC DNA]</scope>
    <source>
        <strain evidence="4">DG_24</strain>
    </source>
</reference>
<dbReference type="InterPro" id="IPR034660">
    <property type="entry name" value="DinB/YfiT-like"/>
</dbReference>
<dbReference type="Pfam" id="PF05163">
    <property type="entry name" value="DinB"/>
    <property type="match status" value="1"/>
</dbReference>
<evidence type="ECO:0000256" key="2">
    <source>
        <dbReference type="ARBA" id="ARBA00022723"/>
    </source>
</evidence>
<evidence type="ECO:0000256" key="1">
    <source>
        <dbReference type="ARBA" id="ARBA00008635"/>
    </source>
</evidence>
<dbReference type="EMBL" id="LIZS01000006">
    <property type="protein sequence ID" value="KPJ54141.1"/>
    <property type="molecule type" value="Genomic_DNA"/>
</dbReference>
<dbReference type="Gene3D" id="1.20.120.450">
    <property type="entry name" value="dinb family like domain"/>
    <property type="match status" value="1"/>
</dbReference>
<dbReference type="InterPro" id="IPR007837">
    <property type="entry name" value="DinB"/>
</dbReference>
<comment type="similarity">
    <text evidence="1">Belongs to the DinB family.</text>
</comment>
<name>A0A0S7WVC1_UNCT6</name>
<feature type="binding site" evidence="3">
    <location>
        <position position="48"/>
    </location>
    <ligand>
        <name>a divalent metal cation</name>
        <dbReference type="ChEBI" id="CHEBI:60240"/>
    </ligand>
</feature>
<dbReference type="GO" id="GO:0046872">
    <property type="term" value="F:metal ion binding"/>
    <property type="evidence" value="ECO:0007669"/>
    <property type="project" value="UniProtKB-KW"/>
</dbReference>
<evidence type="ECO:0008006" key="6">
    <source>
        <dbReference type="Google" id="ProtNLM"/>
    </source>
</evidence>